<sequence length="540" mass="60129">MTNSPLNRFALRHVIRALSRLFGALSREPDFPWITEPNLLRTLARLWPDSAVCFVHAARNGGQRLDRTRARFQAGPTGHCPPAQVWHYSERGRCPEFNDGLARLFSPQALGDWNHWMPHPAKVVEPDGISIRDDYVPVEVDFVHVVATYNNPQGNPESGARDVFKKFAPPIVYDYLVSKIQSPPHAMNIYAVADGEEMTEMHIKMKYAHSFFFIPLELRLERFIKPAVVRQEDTIIKILQAGVDSLPVLGSLIFAYMASQGAKIPEGTDFLATCKKTLSQLSSKLPRLKDMLDKVDNTDEDGASESSASDNTPTSSRPLVLLGNASTSFEKLRELAGGLKPRLKKLSTGEGLTNQGIVRTILNLRQATIHLSEYDQAMVSFNDEEIGKWNESASHHEKRLVVGVEGAATSCLTTIYQHREKSEALVALGAAEDRASAGRVALERVLVALRQTQATLALVYIVQVMRQPITCMGDEELERTVKMLGGDLQYLDNAIYSQTLIQDRLDNLVQASIHLGIEYQRAMRVMNVAMDTVGRVVGTR</sequence>
<dbReference type="AlphaFoldDB" id="A0A8H4L0X5"/>
<name>A0A8H4L0X5_9HYPO</name>
<comment type="caution">
    <text evidence="2">The sequence shown here is derived from an EMBL/GenBank/DDBJ whole genome shotgun (WGS) entry which is preliminary data.</text>
</comment>
<reference evidence="2 3" key="1">
    <citation type="submission" date="2020-01" db="EMBL/GenBank/DDBJ databases">
        <title>Identification and distribution of gene clusters putatively required for synthesis of sphingolipid metabolism inhibitors in phylogenetically diverse species of the filamentous fungus Fusarium.</title>
        <authorList>
            <person name="Kim H.-S."/>
            <person name="Busman M."/>
            <person name="Brown D.W."/>
            <person name="Divon H."/>
            <person name="Uhlig S."/>
            <person name="Proctor R.H."/>
        </authorList>
    </citation>
    <scope>NUCLEOTIDE SEQUENCE [LARGE SCALE GENOMIC DNA]</scope>
    <source>
        <strain evidence="2 3">NRRL 20459</strain>
    </source>
</reference>
<feature type="region of interest" description="Disordered" evidence="1">
    <location>
        <begin position="295"/>
        <end position="319"/>
    </location>
</feature>
<protein>
    <submittedName>
        <fullName evidence="2">Uncharacterized protein</fullName>
    </submittedName>
</protein>
<dbReference type="EMBL" id="JAADYS010002122">
    <property type="protein sequence ID" value="KAF4459650.1"/>
    <property type="molecule type" value="Genomic_DNA"/>
</dbReference>
<dbReference type="Proteomes" id="UP000554235">
    <property type="component" value="Unassembled WGS sequence"/>
</dbReference>
<dbReference type="OrthoDB" id="4894358at2759"/>
<organism evidence="2 3">
    <name type="scientific">Fusarium albosuccineum</name>
    <dbReference type="NCBI Taxonomy" id="1237068"/>
    <lineage>
        <taxon>Eukaryota</taxon>
        <taxon>Fungi</taxon>
        <taxon>Dikarya</taxon>
        <taxon>Ascomycota</taxon>
        <taxon>Pezizomycotina</taxon>
        <taxon>Sordariomycetes</taxon>
        <taxon>Hypocreomycetidae</taxon>
        <taxon>Hypocreales</taxon>
        <taxon>Nectriaceae</taxon>
        <taxon>Fusarium</taxon>
        <taxon>Fusarium decemcellulare species complex</taxon>
    </lineage>
</organism>
<evidence type="ECO:0000256" key="1">
    <source>
        <dbReference type="SAM" id="MobiDB-lite"/>
    </source>
</evidence>
<keyword evidence="3" id="KW-1185">Reference proteome</keyword>
<evidence type="ECO:0000313" key="3">
    <source>
        <dbReference type="Proteomes" id="UP000554235"/>
    </source>
</evidence>
<proteinExistence type="predicted"/>
<evidence type="ECO:0000313" key="2">
    <source>
        <dbReference type="EMBL" id="KAF4459650.1"/>
    </source>
</evidence>
<gene>
    <name evidence="2" type="ORF">FALBO_13588</name>
</gene>
<accession>A0A8H4L0X5</accession>